<reference evidence="3 4" key="1">
    <citation type="submission" date="2016-12" db="EMBL/GenBank/DDBJ databases">
        <authorList>
            <person name="Song W.-J."/>
            <person name="Kurnit D.M."/>
        </authorList>
    </citation>
    <scope>NUCLEOTIDE SEQUENCE [LARGE SCALE GENOMIC DNA]</scope>
    <source>
        <strain evidence="3 4">STM7296</strain>
    </source>
</reference>
<dbReference type="InterPro" id="IPR000477">
    <property type="entry name" value="RT_dom"/>
</dbReference>
<dbReference type="CDD" id="cd01651">
    <property type="entry name" value="RT_G2_intron"/>
    <property type="match status" value="1"/>
</dbReference>
<evidence type="ECO:0000259" key="2">
    <source>
        <dbReference type="PROSITE" id="PS50878"/>
    </source>
</evidence>
<dbReference type="AlphaFoldDB" id="A0A1N7RSK5"/>
<proteinExistence type="inferred from homology"/>
<dbReference type="RefSeq" id="WP_218023683.1">
    <property type="nucleotide sequence ID" value="NZ_CYGX02000014.1"/>
</dbReference>
<protein>
    <submittedName>
        <fullName evidence="3">RNA-directed DNA polymerase</fullName>
    </submittedName>
</protein>
<sequence length="101" mass="11691">MLDLDIKGFFDSIDHALLMKAIWHHTKCRVTLLDIERWLRAPVSLADGTMQQRDAGMPQDGVISPLLANMFLHYVFDEWMRRNYSGVPFERGRAEIASRSL</sequence>
<dbReference type="Proteomes" id="UP000187012">
    <property type="component" value="Unassembled WGS sequence"/>
</dbReference>
<gene>
    <name evidence="3" type="ORF">BN2475_140002</name>
</gene>
<dbReference type="EMBL" id="CYGX02000014">
    <property type="protein sequence ID" value="SIT38090.1"/>
    <property type="molecule type" value="Genomic_DNA"/>
</dbReference>
<dbReference type="Pfam" id="PF00078">
    <property type="entry name" value="RVT_1"/>
    <property type="match status" value="1"/>
</dbReference>
<dbReference type="SUPFAM" id="SSF56672">
    <property type="entry name" value="DNA/RNA polymerases"/>
    <property type="match status" value="1"/>
</dbReference>
<keyword evidence="3" id="KW-0548">Nucleotidyltransferase</keyword>
<organism evidence="3 4">
    <name type="scientific">Paraburkholderia ribeironis</name>
    <dbReference type="NCBI Taxonomy" id="1247936"/>
    <lineage>
        <taxon>Bacteria</taxon>
        <taxon>Pseudomonadati</taxon>
        <taxon>Pseudomonadota</taxon>
        <taxon>Betaproteobacteria</taxon>
        <taxon>Burkholderiales</taxon>
        <taxon>Burkholderiaceae</taxon>
        <taxon>Paraburkholderia</taxon>
    </lineage>
</organism>
<evidence type="ECO:0000313" key="3">
    <source>
        <dbReference type="EMBL" id="SIT38090.1"/>
    </source>
</evidence>
<keyword evidence="3" id="KW-0695">RNA-directed DNA polymerase</keyword>
<dbReference type="InterPro" id="IPR043502">
    <property type="entry name" value="DNA/RNA_pol_sf"/>
</dbReference>
<name>A0A1N7RSK5_9BURK</name>
<comment type="similarity">
    <text evidence="1">Belongs to the bacterial reverse transcriptase family.</text>
</comment>
<keyword evidence="3" id="KW-0808">Transferase</keyword>
<dbReference type="GO" id="GO:0003964">
    <property type="term" value="F:RNA-directed DNA polymerase activity"/>
    <property type="evidence" value="ECO:0007669"/>
    <property type="project" value="UniProtKB-KW"/>
</dbReference>
<dbReference type="InterPro" id="IPR051083">
    <property type="entry name" value="GrpII_Intron_Splice-Mob/Def"/>
</dbReference>
<dbReference type="PROSITE" id="PS50878">
    <property type="entry name" value="RT_POL"/>
    <property type="match status" value="1"/>
</dbReference>
<dbReference type="PANTHER" id="PTHR34047">
    <property type="entry name" value="NUCLEAR INTRON MATURASE 1, MITOCHONDRIAL-RELATED"/>
    <property type="match status" value="1"/>
</dbReference>
<keyword evidence="4" id="KW-1185">Reference proteome</keyword>
<accession>A0A1N7RSK5</accession>
<dbReference type="STRING" id="1247936.BN2475_140002"/>
<feature type="domain" description="Reverse transcriptase" evidence="2">
    <location>
        <begin position="1"/>
        <end position="101"/>
    </location>
</feature>
<evidence type="ECO:0000256" key="1">
    <source>
        <dbReference type="ARBA" id="ARBA00034120"/>
    </source>
</evidence>
<evidence type="ECO:0000313" key="4">
    <source>
        <dbReference type="Proteomes" id="UP000187012"/>
    </source>
</evidence>
<dbReference type="PANTHER" id="PTHR34047:SF3">
    <property type="entry name" value="BLR2052 PROTEIN"/>
    <property type="match status" value="1"/>
</dbReference>